<reference evidence="6" key="1">
    <citation type="submission" date="2021-07" db="EMBL/GenBank/DDBJ databases">
        <authorList>
            <person name="Catto M.A."/>
            <person name="Jacobson A."/>
            <person name="Kennedy G."/>
            <person name="Labadie P."/>
            <person name="Hunt B.G."/>
            <person name="Srinivasan R."/>
        </authorList>
    </citation>
    <scope>NUCLEOTIDE SEQUENCE</scope>
    <source>
        <strain evidence="6">PL_HMW_Pooled</strain>
        <tissue evidence="6">Head</tissue>
    </source>
</reference>
<sequence length="162" mass="17615">MGMGTGGRAPRITEHPQSMVVPRHDPVTLKCGVEGLAEGQVEWWKDGAPIRTHGHSPAPHRILLSDGSLFLLSASQRSKDRRDSDAGVYWCVARNAYGEAVSRNATLEVAVLRDTFSVEPRSMRVAQGDDALLECGPPKGQPEPTISWTKDGETLDLDGSKR</sequence>
<dbReference type="GO" id="GO:0070593">
    <property type="term" value="P:dendrite self-avoidance"/>
    <property type="evidence" value="ECO:0007669"/>
    <property type="project" value="TreeGrafter"/>
</dbReference>
<dbReference type="InterPro" id="IPR007110">
    <property type="entry name" value="Ig-like_dom"/>
</dbReference>
<evidence type="ECO:0000313" key="6">
    <source>
        <dbReference type="EMBL" id="KAK3930814.1"/>
    </source>
</evidence>
<gene>
    <name evidence="6" type="ORF">KUF71_024171</name>
</gene>
<dbReference type="EMBL" id="JAHWGI010001412">
    <property type="protein sequence ID" value="KAK3930814.1"/>
    <property type="molecule type" value="Genomic_DNA"/>
</dbReference>
<protein>
    <submittedName>
        <fullName evidence="6">Roundabout-like protein 1</fullName>
    </submittedName>
</protein>
<dbReference type="SUPFAM" id="SSF48726">
    <property type="entry name" value="Immunoglobulin"/>
    <property type="match status" value="2"/>
</dbReference>
<dbReference type="Gene3D" id="2.60.40.10">
    <property type="entry name" value="Immunoglobulins"/>
    <property type="match status" value="2"/>
</dbReference>
<comment type="caution">
    <text evidence="6">The sequence shown here is derived from an EMBL/GenBank/DDBJ whole genome shotgun (WGS) entry which is preliminary data.</text>
</comment>
<dbReference type="SMART" id="SM00409">
    <property type="entry name" value="IG"/>
    <property type="match status" value="1"/>
</dbReference>
<dbReference type="PROSITE" id="PS50835">
    <property type="entry name" value="IG_LIKE"/>
    <property type="match status" value="2"/>
</dbReference>
<dbReference type="FunFam" id="2.60.40.10:FF:000189">
    <property type="entry name" value="Neogenin isoform 3"/>
    <property type="match status" value="1"/>
</dbReference>
<feature type="region of interest" description="Disordered" evidence="4">
    <location>
        <begin position="129"/>
        <end position="162"/>
    </location>
</feature>
<keyword evidence="1" id="KW-0677">Repeat</keyword>
<dbReference type="GO" id="GO:0007156">
    <property type="term" value="P:homophilic cell adhesion via plasma membrane adhesion molecules"/>
    <property type="evidence" value="ECO:0007669"/>
    <property type="project" value="TreeGrafter"/>
</dbReference>
<evidence type="ECO:0000256" key="4">
    <source>
        <dbReference type="SAM" id="MobiDB-lite"/>
    </source>
</evidence>
<keyword evidence="3" id="KW-0393">Immunoglobulin domain</keyword>
<evidence type="ECO:0000313" key="7">
    <source>
        <dbReference type="Proteomes" id="UP001219518"/>
    </source>
</evidence>
<dbReference type="InterPro" id="IPR013098">
    <property type="entry name" value="Ig_I-set"/>
</dbReference>
<dbReference type="GO" id="GO:0007411">
    <property type="term" value="P:axon guidance"/>
    <property type="evidence" value="ECO:0007669"/>
    <property type="project" value="TreeGrafter"/>
</dbReference>
<dbReference type="GO" id="GO:0030424">
    <property type="term" value="C:axon"/>
    <property type="evidence" value="ECO:0007669"/>
    <property type="project" value="TreeGrafter"/>
</dbReference>
<evidence type="ECO:0000256" key="3">
    <source>
        <dbReference type="ARBA" id="ARBA00023319"/>
    </source>
</evidence>
<dbReference type="AlphaFoldDB" id="A0AAE1LU09"/>
<feature type="domain" description="Ig-like" evidence="5">
    <location>
        <begin position="10"/>
        <end position="108"/>
    </location>
</feature>
<dbReference type="GO" id="GO:0098632">
    <property type="term" value="F:cell-cell adhesion mediator activity"/>
    <property type="evidence" value="ECO:0007669"/>
    <property type="project" value="TreeGrafter"/>
</dbReference>
<dbReference type="PANTHER" id="PTHR10075">
    <property type="entry name" value="BASIGIN RELATED"/>
    <property type="match status" value="1"/>
</dbReference>
<name>A0AAE1LU09_9NEOP</name>
<dbReference type="Pfam" id="PF13927">
    <property type="entry name" value="Ig_3"/>
    <property type="match status" value="1"/>
</dbReference>
<reference evidence="6" key="2">
    <citation type="journal article" date="2023" name="BMC Genomics">
        <title>Pest status, molecular evolution, and epigenetic factors derived from the genome assembly of Frankliniella fusca, a thysanopteran phytovirus vector.</title>
        <authorList>
            <person name="Catto M.A."/>
            <person name="Labadie P.E."/>
            <person name="Jacobson A.L."/>
            <person name="Kennedy G.G."/>
            <person name="Srinivasan R."/>
            <person name="Hunt B.G."/>
        </authorList>
    </citation>
    <scope>NUCLEOTIDE SEQUENCE</scope>
    <source>
        <strain evidence="6">PL_HMW_Pooled</strain>
    </source>
</reference>
<dbReference type="SMART" id="SM00408">
    <property type="entry name" value="IGc2"/>
    <property type="match status" value="1"/>
</dbReference>
<feature type="domain" description="Ig-like" evidence="5">
    <location>
        <begin position="114"/>
        <end position="162"/>
    </location>
</feature>
<organism evidence="6 7">
    <name type="scientific">Frankliniella fusca</name>
    <dbReference type="NCBI Taxonomy" id="407009"/>
    <lineage>
        <taxon>Eukaryota</taxon>
        <taxon>Metazoa</taxon>
        <taxon>Ecdysozoa</taxon>
        <taxon>Arthropoda</taxon>
        <taxon>Hexapoda</taxon>
        <taxon>Insecta</taxon>
        <taxon>Pterygota</taxon>
        <taxon>Neoptera</taxon>
        <taxon>Paraneoptera</taxon>
        <taxon>Thysanoptera</taxon>
        <taxon>Terebrantia</taxon>
        <taxon>Thripoidea</taxon>
        <taxon>Thripidae</taxon>
        <taxon>Frankliniella</taxon>
    </lineage>
</organism>
<dbReference type="InterPro" id="IPR036179">
    <property type="entry name" value="Ig-like_dom_sf"/>
</dbReference>
<dbReference type="Proteomes" id="UP001219518">
    <property type="component" value="Unassembled WGS sequence"/>
</dbReference>
<dbReference type="PANTHER" id="PTHR10075:SF100">
    <property type="entry name" value="FASCICLIN-2"/>
    <property type="match status" value="1"/>
</dbReference>
<dbReference type="InterPro" id="IPR013783">
    <property type="entry name" value="Ig-like_fold"/>
</dbReference>
<dbReference type="InterPro" id="IPR003598">
    <property type="entry name" value="Ig_sub2"/>
</dbReference>
<keyword evidence="7" id="KW-1185">Reference proteome</keyword>
<dbReference type="InterPro" id="IPR003599">
    <property type="entry name" value="Ig_sub"/>
</dbReference>
<accession>A0AAE1LU09</accession>
<dbReference type="Pfam" id="PF07679">
    <property type="entry name" value="I-set"/>
    <property type="match status" value="1"/>
</dbReference>
<dbReference type="GO" id="GO:0005886">
    <property type="term" value="C:plasma membrane"/>
    <property type="evidence" value="ECO:0007669"/>
    <property type="project" value="TreeGrafter"/>
</dbReference>
<evidence type="ECO:0000259" key="5">
    <source>
        <dbReference type="PROSITE" id="PS50835"/>
    </source>
</evidence>
<evidence type="ECO:0000256" key="2">
    <source>
        <dbReference type="ARBA" id="ARBA00023157"/>
    </source>
</evidence>
<evidence type="ECO:0000256" key="1">
    <source>
        <dbReference type="ARBA" id="ARBA00022737"/>
    </source>
</evidence>
<proteinExistence type="predicted"/>
<feature type="compositionally biased region" description="Basic and acidic residues" evidence="4">
    <location>
        <begin position="150"/>
        <end position="162"/>
    </location>
</feature>
<keyword evidence="2" id="KW-1015">Disulfide bond</keyword>